<keyword evidence="1" id="KW-0812">Transmembrane</keyword>
<gene>
    <name evidence="3" type="ORF">P7228_06815</name>
</gene>
<feature type="transmembrane region" description="Helical" evidence="1">
    <location>
        <begin position="20"/>
        <end position="40"/>
    </location>
</feature>
<keyword evidence="1" id="KW-1133">Transmembrane helix</keyword>
<dbReference type="PANTHER" id="PTHR34473:SF2">
    <property type="entry name" value="UPF0699 TRANSMEMBRANE PROTEIN YDBT"/>
    <property type="match status" value="1"/>
</dbReference>
<feature type="transmembrane region" description="Helical" evidence="1">
    <location>
        <begin position="377"/>
        <end position="395"/>
    </location>
</feature>
<keyword evidence="1" id="KW-0472">Membrane</keyword>
<dbReference type="InterPro" id="IPR014529">
    <property type="entry name" value="UCP026631"/>
</dbReference>
<evidence type="ECO:0000256" key="1">
    <source>
        <dbReference type="SAM" id="Phobius"/>
    </source>
</evidence>
<accession>A0ABY8FXP3</accession>
<evidence type="ECO:0000313" key="4">
    <source>
        <dbReference type="Proteomes" id="UP001215827"/>
    </source>
</evidence>
<dbReference type="Pfam" id="PF03703">
    <property type="entry name" value="bPH_2"/>
    <property type="match status" value="2"/>
</dbReference>
<dbReference type="InterPro" id="IPR005182">
    <property type="entry name" value="YdbS-like_PH"/>
</dbReference>
<dbReference type="PANTHER" id="PTHR34473">
    <property type="entry name" value="UPF0699 TRANSMEMBRANE PROTEIN YDBS"/>
    <property type="match status" value="1"/>
</dbReference>
<feature type="domain" description="YdbS-like PH" evidence="2">
    <location>
        <begin position="74"/>
        <end position="152"/>
    </location>
</feature>
<name>A0ABY8FXP3_9SPHN</name>
<feature type="transmembrane region" description="Helical" evidence="1">
    <location>
        <begin position="246"/>
        <end position="270"/>
    </location>
</feature>
<sequence>MISLPATTDGEAQRTDPKSFLVRAVALMGQMIIPLVIGAYTIIDDGKLADVIAYVIPLIIVVIGINVALAYLGWLRFTYRVGEEDIRVESGIVSRAARSVPYERIQDVSLEQQLIPRLFGLVEVKFETGSGGGEDLKLSYLTEGEGARLRELVRAWRASDAEAATKTEAALEPMEEQSETLFAMQSPRLLKFGLFEFSLAIVAVLFGVTQQFEFLLPFELWDLDAWQQQLAGPGAWLAGLGPLAQVLGAFIAALSLILVGLVTGIARTFAREWGFLLERTSRGFRRRRGLFTRTDVVMPAHRVQAIKIGTRFLRYRFGWHGLSFVSLAQDAGSSNHVVAPFAQMEEIAPIVRAAGFAPPASDLEWHRASRRYRFDSAFYDSLPFVLVAIPVAIAAPVGFALLPLAGAAIAAAANLYGWQFHRHALDDNQVLSTKGYLSPATQIASRVKLHSIEISQGPIAQRRGYATVNLGLAGGNFSMPGIPLERARELRAAILTSIATKDFSELA</sequence>
<evidence type="ECO:0000259" key="2">
    <source>
        <dbReference type="Pfam" id="PF03703"/>
    </source>
</evidence>
<organism evidence="3 4">
    <name type="scientific">Altererythrobacter arenosus</name>
    <dbReference type="NCBI Taxonomy" id="3032592"/>
    <lineage>
        <taxon>Bacteria</taxon>
        <taxon>Pseudomonadati</taxon>
        <taxon>Pseudomonadota</taxon>
        <taxon>Alphaproteobacteria</taxon>
        <taxon>Sphingomonadales</taxon>
        <taxon>Erythrobacteraceae</taxon>
        <taxon>Altererythrobacter</taxon>
    </lineage>
</organism>
<keyword evidence="4" id="KW-1185">Reference proteome</keyword>
<dbReference type="PIRSF" id="PIRSF026631">
    <property type="entry name" value="UCP026631"/>
    <property type="match status" value="1"/>
</dbReference>
<reference evidence="3 4" key="1">
    <citation type="submission" date="2023-03" db="EMBL/GenBank/DDBJ databases">
        <title>Altererythrobacter sp. CAU 1644 isolated from sand.</title>
        <authorList>
            <person name="Kim W."/>
        </authorList>
    </citation>
    <scope>NUCLEOTIDE SEQUENCE [LARGE SCALE GENOMIC DNA]</scope>
    <source>
        <strain evidence="3 4">CAU 1644</strain>
    </source>
</reference>
<feature type="transmembrane region" description="Helical" evidence="1">
    <location>
        <begin position="401"/>
        <end position="418"/>
    </location>
</feature>
<protein>
    <submittedName>
        <fullName evidence="3">PH domain-containing protein</fullName>
    </submittedName>
</protein>
<dbReference type="EMBL" id="CP121106">
    <property type="protein sequence ID" value="WFL78768.1"/>
    <property type="molecule type" value="Genomic_DNA"/>
</dbReference>
<proteinExistence type="predicted"/>
<dbReference type="Proteomes" id="UP001215827">
    <property type="component" value="Chromosome"/>
</dbReference>
<feature type="domain" description="YdbS-like PH" evidence="2">
    <location>
        <begin position="418"/>
        <end position="494"/>
    </location>
</feature>
<feature type="transmembrane region" description="Helical" evidence="1">
    <location>
        <begin position="192"/>
        <end position="212"/>
    </location>
</feature>
<evidence type="ECO:0000313" key="3">
    <source>
        <dbReference type="EMBL" id="WFL78768.1"/>
    </source>
</evidence>
<feature type="transmembrane region" description="Helical" evidence="1">
    <location>
        <begin position="52"/>
        <end position="74"/>
    </location>
</feature>
<dbReference type="RefSeq" id="WP_278017458.1">
    <property type="nucleotide sequence ID" value="NZ_CP121106.1"/>
</dbReference>